<keyword evidence="5" id="KW-1133">Transmembrane helix</keyword>
<dbReference type="InterPro" id="IPR004089">
    <property type="entry name" value="MCPsignal_dom"/>
</dbReference>
<dbReference type="PROSITE" id="PS50111">
    <property type="entry name" value="CHEMOTAXIS_TRANSDUC_2"/>
    <property type="match status" value="1"/>
</dbReference>
<dbReference type="Gene3D" id="3.30.450.20">
    <property type="entry name" value="PAS domain"/>
    <property type="match status" value="1"/>
</dbReference>
<dbReference type="SMART" id="SM00304">
    <property type="entry name" value="HAMP"/>
    <property type="match status" value="1"/>
</dbReference>
<gene>
    <name evidence="8" type="ORF">TW81_09305</name>
</gene>
<dbReference type="Proteomes" id="UP000033673">
    <property type="component" value="Unassembled WGS sequence"/>
</dbReference>
<dbReference type="SUPFAM" id="SSF58104">
    <property type="entry name" value="Methyl-accepting chemotaxis protein (MCP) signaling domain"/>
    <property type="match status" value="1"/>
</dbReference>
<dbReference type="PROSITE" id="PS50885">
    <property type="entry name" value="HAMP"/>
    <property type="match status" value="1"/>
</dbReference>
<dbReference type="EMBL" id="JXXV01000016">
    <property type="protein sequence ID" value="KJY83196.1"/>
    <property type="molecule type" value="Genomic_DNA"/>
</dbReference>
<feature type="domain" description="Methyl-accepting transducer" evidence="6">
    <location>
        <begin position="433"/>
        <end position="669"/>
    </location>
</feature>
<reference evidence="8 9" key="1">
    <citation type="journal article" date="2015" name="BMC Genomics">
        <title>Genome mining reveals unlocked bioactive potential of marine Gram-negative bacteria.</title>
        <authorList>
            <person name="Machado H."/>
            <person name="Sonnenschein E.C."/>
            <person name="Melchiorsen J."/>
            <person name="Gram L."/>
        </authorList>
    </citation>
    <scope>NUCLEOTIDE SEQUENCE [LARGE SCALE GENOMIC DNA]</scope>
    <source>
        <strain evidence="8 9">S2757</strain>
    </source>
</reference>
<keyword evidence="5" id="KW-0472">Membrane</keyword>
<dbReference type="Pfam" id="PF00015">
    <property type="entry name" value="MCPsignal"/>
    <property type="match status" value="1"/>
</dbReference>
<dbReference type="Pfam" id="PF00672">
    <property type="entry name" value="HAMP"/>
    <property type="match status" value="1"/>
</dbReference>
<dbReference type="RefSeq" id="WP_045955434.1">
    <property type="nucleotide sequence ID" value="NZ_JXXV01000016.1"/>
</dbReference>
<feature type="transmembrane region" description="Helical" evidence="5">
    <location>
        <begin position="355"/>
        <end position="377"/>
    </location>
</feature>
<dbReference type="GO" id="GO:0016020">
    <property type="term" value="C:membrane"/>
    <property type="evidence" value="ECO:0007669"/>
    <property type="project" value="UniProtKB-SubCell"/>
</dbReference>
<dbReference type="CDD" id="cd11386">
    <property type="entry name" value="MCP_signal"/>
    <property type="match status" value="1"/>
</dbReference>
<dbReference type="CDD" id="cd12913">
    <property type="entry name" value="PDC1_MCP_like"/>
    <property type="match status" value="1"/>
</dbReference>
<evidence type="ECO:0000259" key="6">
    <source>
        <dbReference type="PROSITE" id="PS50111"/>
    </source>
</evidence>
<feature type="domain" description="HAMP" evidence="7">
    <location>
        <begin position="374"/>
        <end position="428"/>
    </location>
</feature>
<evidence type="ECO:0000259" key="7">
    <source>
        <dbReference type="PROSITE" id="PS50885"/>
    </source>
</evidence>
<evidence type="ECO:0000256" key="2">
    <source>
        <dbReference type="ARBA" id="ARBA00023224"/>
    </source>
</evidence>
<comment type="subcellular location">
    <subcellularLocation>
        <location evidence="1">Membrane</location>
    </subcellularLocation>
</comment>
<dbReference type="PANTHER" id="PTHR32089:SF55">
    <property type="entry name" value="METHYL ACCEPTING SENSORY TRANSDUCER WITH CACHE_2 SMALL MOLECULE BINDING DOMAIN"/>
    <property type="match status" value="1"/>
</dbReference>
<protein>
    <submittedName>
        <fullName evidence="8">Chemotaxis protein</fullName>
    </submittedName>
</protein>
<dbReference type="PANTHER" id="PTHR32089">
    <property type="entry name" value="METHYL-ACCEPTING CHEMOTAXIS PROTEIN MCPB"/>
    <property type="match status" value="1"/>
</dbReference>
<dbReference type="GO" id="GO:0007165">
    <property type="term" value="P:signal transduction"/>
    <property type="evidence" value="ECO:0007669"/>
    <property type="project" value="UniProtKB-KW"/>
</dbReference>
<evidence type="ECO:0000256" key="5">
    <source>
        <dbReference type="SAM" id="Phobius"/>
    </source>
</evidence>
<evidence type="ECO:0000256" key="4">
    <source>
        <dbReference type="PROSITE-ProRule" id="PRU00284"/>
    </source>
</evidence>
<evidence type="ECO:0000256" key="1">
    <source>
        <dbReference type="ARBA" id="ARBA00004370"/>
    </source>
</evidence>
<keyword evidence="9" id="KW-1185">Reference proteome</keyword>
<keyword evidence="2 4" id="KW-0807">Transducer</keyword>
<proteinExistence type="inferred from homology"/>
<dbReference type="PATRIC" id="fig|579748.3.peg.1915"/>
<evidence type="ECO:0000256" key="3">
    <source>
        <dbReference type="ARBA" id="ARBA00029447"/>
    </source>
</evidence>
<accession>A0A0F4NM89</accession>
<comment type="caution">
    <text evidence="8">The sequence shown here is derived from an EMBL/GenBank/DDBJ whole genome shotgun (WGS) entry which is preliminary data.</text>
</comment>
<comment type="similarity">
    <text evidence="3">Belongs to the methyl-accepting chemotaxis (MCP) protein family.</text>
</comment>
<dbReference type="CDD" id="cd06225">
    <property type="entry name" value="HAMP"/>
    <property type="match status" value="1"/>
</dbReference>
<dbReference type="GO" id="GO:0006935">
    <property type="term" value="P:chemotaxis"/>
    <property type="evidence" value="ECO:0007669"/>
    <property type="project" value="UniProtKB-ARBA"/>
</dbReference>
<evidence type="ECO:0000313" key="9">
    <source>
        <dbReference type="Proteomes" id="UP000033673"/>
    </source>
</evidence>
<dbReference type="STRING" id="579748.TW81_09305"/>
<feature type="transmembrane region" description="Helical" evidence="5">
    <location>
        <begin position="12"/>
        <end position="34"/>
    </location>
</feature>
<sequence>MRTLSVQWKITLLAGICLLVTSLSLIGFSVYNAISNQHQIKQQSSNSVIDKSEQIVETRALLNATQVSEFLSESLYRAEMLASSVIFQKNLSEENFGDSEELRTALDEMVRRAVINFASVQGAYLVFEPDMLDSEDSNYVGAEYVGSNETGRFAPYWMTAQNGENVVANVLSETVLKDEVNSERFYCPLAAKEACITTPRIVNQDGGAFLTSSISIPLIVEDTAIGFFGIDLRLDNLASIVVNSDQQLFSGSGNVNLISLDGTLIASDNPSSQVGQAFSSEIVSSEQLTDLLFGQVVETQWSDNGQWLTVFAPIMVANQTWGILFDLPRSSVLADAEALDATISQQVEASVTTELIAGVVLVILGLATIAISASRLVKPIREVVARLEDIASGEGDLTQRLEVTSKDEIGKLAVGFNGFLDKLQSIISEVIDTTNQVGTTIEQSRVAAQQTRTSSDSQFREVDLVATASEEMTQTAGLVVQNAEVAVREAEKANEAAASGQQVIERSQQEMMRLVERMTAAVPVVEELAANNANITEILAVIEGISEQTNLLALNAAIEAARAGDQGRGFAVVADEVRNLASRTQESVGEIRQVIENVQNGTRDVVQAIQDGNDLANDSATQVQNAATELSQIFAAIASINDMNSQIVKAAEEQQSVSAEVNQSVSNIRDLSAQILSQAEESELVSAQIGDLSDKQQQLVNQFKV</sequence>
<dbReference type="SMART" id="SM00283">
    <property type="entry name" value="MA"/>
    <property type="match status" value="1"/>
</dbReference>
<dbReference type="Gene3D" id="1.10.287.950">
    <property type="entry name" value="Methyl-accepting chemotaxis protein"/>
    <property type="match status" value="1"/>
</dbReference>
<name>A0A0F4NM89_9VIBR</name>
<dbReference type="FunFam" id="1.10.287.950:FF:000001">
    <property type="entry name" value="Methyl-accepting chemotaxis sensory transducer"/>
    <property type="match status" value="1"/>
</dbReference>
<evidence type="ECO:0000313" key="8">
    <source>
        <dbReference type="EMBL" id="KJY83196.1"/>
    </source>
</evidence>
<dbReference type="InterPro" id="IPR003660">
    <property type="entry name" value="HAMP_dom"/>
</dbReference>
<organism evidence="8 9">
    <name type="scientific">Vibrio galatheae</name>
    <dbReference type="NCBI Taxonomy" id="579748"/>
    <lineage>
        <taxon>Bacteria</taxon>
        <taxon>Pseudomonadati</taxon>
        <taxon>Pseudomonadota</taxon>
        <taxon>Gammaproteobacteria</taxon>
        <taxon>Vibrionales</taxon>
        <taxon>Vibrionaceae</taxon>
        <taxon>Vibrio</taxon>
    </lineage>
</organism>
<keyword evidence="5" id="KW-0812">Transmembrane</keyword>
<dbReference type="AlphaFoldDB" id="A0A0F4NM89"/>
<dbReference type="OrthoDB" id="2489132at2"/>